<dbReference type="InterPro" id="IPR041522">
    <property type="entry name" value="CdaR_GGDEF"/>
</dbReference>
<dbReference type="Pfam" id="PF13556">
    <property type="entry name" value="HTH_30"/>
    <property type="match status" value="1"/>
</dbReference>
<name>A0ABP6K8X5_9ACTN</name>
<evidence type="ECO:0000256" key="1">
    <source>
        <dbReference type="ARBA" id="ARBA00006754"/>
    </source>
</evidence>
<accession>A0ABP6K8X5</accession>
<dbReference type="PANTHER" id="PTHR33744:SF1">
    <property type="entry name" value="DNA-BINDING TRANSCRIPTIONAL ACTIVATOR ADER"/>
    <property type="match status" value="1"/>
</dbReference>
<dbReference type="InterPro" id="IPR051448">
    <property type="entry name" value="CdaR-like_regulators"/>
</dbReference>
<sequence length="667" mass="71895">MLPQDGNDGADEGGSPQIAAVPHHRYGAILAGLQEANLDGGPMAQTYGMSFLELLLNDADMDFFDEVLALARAAGEPADRLNALEKERAIALRLREKLLRHRRNEAELQLLNDTANDLASLRALDPILQAIADRARRLLDCDLAYISLSDRGRGDSYIKAAAGNISGLLRELRLPVGTGVGGIVARTGEPYFVASYLTDDSFAHTCEIDKTVAAERIESLLGVPVKLNQEVIGVLLAAHRSQREFSSRDISVLMMLGSHAAVAIENSRLLSAAQEAVSELRVANDTISSHMADLERTAEVHERLTRLVIQGNGVDEVVQATATAVAGTVVVLDEEGTIVARSCGQDVVPADELGRLSADAWQAGRTVIRATRCAVPLVTESEPLGTIILSATAQVDATDRRILERAALVASLVLVTRRRMAEAEARVRGELLGDLLTAHSEDHDLLRHRAALLGVDLTTCRTVVVARVDDEPRERVHAAAAAIARRSHGLATFQRNTVILLLPGDDPRALARHAVDELARTARHPVTAGTARAADLGHIAAAFREADNCLHALIALGRTGEIADTCGLGFVGALFSGEPATASFIESVIGPVIAYDRTHHSDLVHTLDTYCRTGQHARHTARELHLHVNTVTQRLGRVSRLLGATWRDPERLLEIQVALRLLKVSKP</sequence>
<feature type="domain" description="GAF" evidence="2">
    <location>
        <begin position="123"/>
        <end position="274"/>
    </location>
</feature>
<evidence type="ECO:0000259" key="2">
    <source>
        <dbReference type="SMART" id="SM00065"/>
    </source>
</evidence>
<dbReference type="InterPro" id="IPR029016">
    <property type="entry name" value="GAF-like_dom_sf"/>
</dbReference>
<dbReference type="SMART" id="SM00065">
    <property type="entry name" value="GAF"/>
    <property type="match status" value="1"/>
</dbReference>
<keyword evidence="4" id="KW-1185">Reference proteome</keyword>
<dbReference type="Pfam" id="PF17853">
    <property type="entry name" value="GGDEF_2"/>
    <property type="match status" value="1"/>
</dbReference>
<dbReference type="Proteomes" id="UP001500403">
    <property type="component" value="Unassembled WGS sequence"/>
</dbReference>
<dbReference type="Pfam" id="PF01590">
    <property type="entry name" value="GAF"/>
    <property type="match status" value="1"/>
</dbReference>
<dbReference type="Gene3D" id="3.30.450.40">
    <property type="match status" value="1"/>
</dbReference>
<dbReference type="SUPFAM" id="SSF55781">
    <property type="entry name" value="GAF domain-like"/>
    <property type="match status" value="1"/>
</dbReference>
<comment type="similarity">
    <text evidence="1">Belongs to the CdaR family.</text>
</comment>
<protein>
    <submittedName>
        <fullName evidence="3">Helix-turn-helix domain-containing protein</fullName>
    </submittedName>
</protein>
<dbReference type="EMBL" id="BAAAUD010000115">
    <property type="protein sequence ID" value="GAA2974676.1"/>
    <property type="molecule type" value="Genomic_DNA"/>
</dbReference>
<evidence type="ECO:0000313" key="4">
    <source>
        <dbReference type="Proteomes" id="UP001500403"/>
    </source>
</evidence>
<dbReference type="InterPro" id="IPR025736">
    <property type="entry name" value="PucR_C-HTH_dom"/>
</dbReference>
<dbReference type="Gene3D" id="1.10.10.2840">
    <property type="entry name" value="PucR C-terminal helix-turn-helix domain"/>
    <property type="match status" value="1"/>
</dbReference>
<gene>
    <name evidence="3" type="ORF">GCM10010446_68640</name>
</gene>
<dbReference type="InterPro" id="IPR042070">
    <property type="entry name" value="PucR_C-HTH_sf"/>
</dbReference>
<comment type="caution">
    <text evidence="3">The sequence shown here is derived from an EMBL/GenBank/DDBJ whole genome shotgun (WGS) entry which is preliminary data.</text>
</comment>
<dbReference type="PANTHER" id="PTHR33744">
    <property type="entry name" value="CARBOHYDRATE DIACID REGULATOR"/>
    <property type="match status" value="1"/>
</dbReference>
<proteinExistence type="inferred from homology"/>
<organism evidence="3 4">
    <name type="scientific">Streptomyces enissocaesilis</name>
    <dbReference type="NCBI Taxonomy" id="332589"/>
    <lineage>
        <taxon>Bacteria</taxon>
        <taxon>Bacillati</taxon>
        <taxon>Actinomycetota</taxon>
        <taxon>Actinomycetes</taxon>
        <taxon>Kitasatosporales</taxon>
        <taxon>Streptomycetaceae</taxon>
        <taxon>Streptomyces</taxon>
        <taxon>Streptomyces rochei group</taxon>
    </lineage>
</organism>
<dbReference type="InterPro" id="IPR003018">
    <property type="entry name" value="GAF"/>
</dbReference>
<evidence type="ECO:0000313" key="3">
    <source>
        <dbReference type="EMBL" id="GAA2974676.1"/>
    </source>
</evidence>
<reference evidence="4" key="1">
    <citation type="journal article" date="2019" name="Int. J. Syst. Evol. Microbiol.">
        <title>The Global Catalogue of Microorganisms (GCM) 10K type strain sequencing project: providing services to taxonomists for standard genome sequencing and annotation.</title>
        <authorList>
            <consortium name="The Broad Institute Genomics Platform"/>
            <consortium name="The Broad Institute Genome Sequencing Center for Infectious Disease"/>
            <person name="Wu L."/>
            <person name="Ma J."/>
        </authorList>
    </citation>
    <scope>NUCLEOTIDE SEQUENCE [LARGE SCALE GENOMIC DNA]</scope>
    <source>
        <strain evidence="4">JCM 9088</strain>
    </source>
</reference>